<name>A0AAP2Z2U3_9EURY</name>
<evidence type="ECO:0000313" key="2">
    <source>
        <dbReference type="Proteomes" id="UP001321018"/>
    </source>
</evidence>
<dbReference type="SUPFAM" id="SSF53795">
    <property type="entry name" value="PEP carboxykinase-like"/>
    <property type="match status" value="1"/>
</dbReference>
<dbReference type="EMBL" id="JAOPKA010000016">
    <property type="protein sequence ID" value="MCU4743568.1"/>
    <property type="molecule type" value="Genomic_DNA"/>
</dbReference>
<dbReference type="InterPro" id="IPR027417">
    <property type="entry name" value="P-loop_NTPase"/>
</dbReference>
<proteinExistence type="predicted"/>
<dbReference type="RefSeq" id="WP_338005386.1">
    <property type="nucleotide sequence ID" value="NZ_JAOPKA010000016.1"/>
</dbReference>
<reference evidence="1" key="1">
    <citation type="submission" date="2022-09" db="EMBL/GenBank/DDBJ databases">
        <title>Enrichment on poylsaccharides allowed isolation of novel metabolic and taxonomic groups of Haloarchaea.</title>
        <authorList>
            <person name="Sorokin D.Y."/>
            <person name="Elcheninov A.G."/>
            <person name="Khizhniak T.V."/>
            <person name="Kolganova T.V."/>
            <person name="Kublanov I.V."/>
        </authorList>
    </citation>
    <scope>NUCLEOTIDE SEQUENCE</scope>
    <source>
        <strain evidence="1">AArc-xg1-1</strain>
    </source>
</reference>
<dbReference type="Proteomes" id="UP001321018">
    <property type="component" value="Unassembled WGS sequence"/>
</dbReference>
<dbReference type="Gene3D" id="3.40.50.300">
    <property type="entry name" value="P-loop containing nucleotide triphosphate hydrolases"/>
    <property type="match status" value="1"/>
</dbReference>
<protein>
    <recommendedName>
        <fullName evidence="3">Hpr(Ser) kinase/phosphatase</fullName>
    </recommendedName>
</protein>
<gene>
    <name evidence="1" type="ORF">OB960_19470</name>
</gene>
<evidence type="ECO:0008006" key="3">
    <source>
        <dbReference type="Google" id="ProtNLM"/>
    </source>
</evidence>
<dbReference type="AlphaFoldDB" id="A0AAP2Z2U3"/>
<accession>A0AAP2Z2U3</accession>
<evidence type="ECO:0000313" key="1">
    <source>
        <dbReference type="EMBL" id="MCU4743568.1"/>
    </source>
</evidence>
<comment type="caution">
    <text evidence="1">The sequence shown here is derived from an EMBL/GenBank/DDBJ whole genome shotgun (WGS) entry which is preliminary data.</text>
</comment>
<sequence>MNYYSAYGLTIESEFDLPELPTDRRTGVAADVVIRRDDVDPVPESVDGVGGRRIHAEPDRCRLSYDSIGTFLVEAGTRVRFDPVAAELATTKLVRRLFENEIMGVLLHQRGVLVLHASAVSIDGKAAIFLGPRGAGKSTTAAAFHEQGYALLEDDLVAVRTDGESPTVFPGVPQLRLTTDAVEALEVEHTTRPDDDGESEKRYQYVDEVPDPAPLKGCYLLRDGEPLSLERLAPRDQLFELVSNTYTVGLLSDTEATPAHFQQCSTIVETTPFHVLRRPRDHHQLPSLVELVAEDLHSHSRGSVDTQTG</sequence>
<organism evidence="1 2">
    <name type="scientific">Natronoglomus mannanivorans</name>
    <dbReference type="NCBI Taxonomy" id="2979990"/>
    <lineage>
        <taxon>Archaea</taxon>
        <taxon>Methanobacteriati</taxon>
        <taxon>Methanobacteriota</taxon>
        <taxon>Stenosarchaea group</taxon>
        <taxon>Halobacteria</taxon>
        <taxon>Halobacteriales</taxon>
        <taxon>Natrialbaceae</taxon>
        <taxon>Natronoglomus</taxon>
    </lineage>
</organism>